<evidence type="ECO:0000313" key="2">
    <source>
        <dbReference type="EMBL" id="QTE47744.1"/>
    </source>
</evidence>
<keyword evidence="4" id="KW-1185">Reference proteome</keyword>
<evidence type="ECO:0000313" key="4">
    <source>
        <dbReference type="Proteomes" id="UP000663940"/>
    </source>
</evidence>
<dbReference type="EMBL" id="CP071880">
    <property type="protein sequence ID" value="QTE47744.1"/>
    <property type="molecule type" value="Genomic_DNA"/>
</dbReference>
<dbReference type="Proteomes" id="UP000663940">
    <property type="component" value="Chromosome"/>
</dbReference>
<dbReference type="AlphaFoldDB" id="A0AAE6JDD4"/>
<accession>A0AAE6JDD4</accession>
<reference evidence="2 4" key="2">
    <citation type="submission" date="2021-03" db="EMBL/GenBank/DDBJ databases">
        <title>Mucilaginibacter strains isolated from gold and copper mining confer multi heavy-metal resistance.</title>
        <authorList>
            <person name="Li Y."/>
        </authorList>
    </citation>
    <scope>NUCLEOTIDE SEQUENCE [LARGE SCALE GENOMIC DNA]</scope>
    <source>
        <strain evidence="2 4">P2-4</strain>
    </source>
</reference>
<sequence length="349" mass="39285">MQEIKHSSLREAILTSIGEFLYDEDFQKDPITKEGILEILNLISDYHEEGQPLFPEVLITNSLDFFKSIPNKELVLNESVLSVEEFKNAIKLCAPLAINNWIIFIEVKADKIKYGLVSAEMTETSPSIYNQTVGKLKIDFPNTTIAFIKNWGQKTVELSGLKKRLVVSLNLEKPKEYTSNELNLLTACIAEKCNEKIRVNINTFFEKAIDEALKAGHGNLIGIIEDDEAVINILKEKLKVNSGIYLPSPIDFEGLIVDSESNKDSESSINLKAYASILKAMINHDGITIMTNRGRVIGYHLLIDPYINDGDVLRGGARSKAYLSMQNCGHFKCCFYKSQDGNLKIWKNE</sequence>
<name>A0AAE6JDD4_9SPHI</name>
<evidence type="ECO:0000313" key="3">
    <source>
        <dbReference type="Proteomes" id="UP000250557"/>
    </source>
</evidence>
<proteinExistence type="predicted"/>
<gene>
    <name evidence="1" type="ORF">DIU31_008155</name>
    <name evidence="2" type="ORF">J3L21_19500</name>
</gene>
<evidence type="ECO:0000313" key="1">
    <source>
        <dbReference type="EMBL" id="QEM03491.1"/>
    </source>
</evidence>
<organism evidence="1 3">
    <name type="scientific">Mucilaginibacter rubeus</name>
    <dbReference type="NCBI Taxonomy" id="2027860"/>
    <lineage>
        <taxon>Bacteria</taxon>
        <taxon>Pseudomonadati</taxon>
        <taxon>Bacteroidota</taxon>
        <taxon>Sphingobacteriia</taxon>
        <taxon>Sphingobacteriales</taxon>
        <taxon>Sphingobacteriaceae</taxon>
        <taxon>Mucilaginibacter</taxon>
    </lineage>
</organism>
<dbReference type="RefSeq" id="WP_112653769.1">
    <property type="nucleotide sequence ID" value="NZ_CP043451.1"/>
</dbReference>
<reference evidence="1 3" key="1">
    <citation type="submission" date="2019-08" db="EMBL/GenBank/DDBJ databases">
        <title>Comparative genome analysis confer to the adaptation heavy metal polluted environment.</title>
        <authorList>
            <person name="Li Y."/>
        </authorList>
    </citation>
    <scope>NUCLEOTIDE SEQUENCE [LARGE SCALE GENOMIC DNA]</scope>
    <source>
        <strain evidence="1 3">P2</strain>
    </source>
</reference>
<protein>
    <submittedName>
        <fullName evidence="1">Uncharacterized protein</fullName>
    </submittedName>
</protein>
<dbReference type="EMBL" id="CP043451">
    <property type="protein sequence ID" value="QEM03491.1"/>
    <property type="molecule type" value="Genomic_DNA"/>
</dbReference>
<dbReference type="Proteomes" id="UP000250557">
    <property type="component" value="Chromosome"/>
</dbReference>